<dbReference type="PANTHER" id="PTHR16301">
    <property type="entry name" value="IMPACT-RELATED"/>
    <property type="match status" value="1"/>
</dbReference>
<feature type="domain" description="Impact N-terminal" evidence="2">
    <location>
        <begin position="20"/>
        <end position="121"/>
    </location>
</feature>
<proteinExistence type="inferred from homology"/>
<evidence type="ECO:0000259" key="2">
    <source>
        <dbReference type="Pfam" id="PF01205"/>
    </source>
</evidence>
<evidence type="ECO:0000313" key="5">
    <source>
        <dbReference type="Proteomes" id="UP000430670"/>
    </source>
</evidence>
<dbReference type="SUPFAM" id="SSF54980">
    <property type="entry name" value="EF-G C-terminal domain-like"/>
    <property type="match status" value="1"/>
</dbReference>
<dbReference type="InterPro" id="IPR035647">
    <property type="entry name" value="EFG_III/V"/>
</dbReference>
<dbReference type="Pfam" id="PF01205">
    <property type="entry name" value="Impact_N"/>
    <property type="match status" value="1"/>
</dbReference>
<dbReference type="InterPro" id="IPR020568">
    <property type="entry name" value="Ribosomal_Su5_D2-typ_SF"/>
</dbReference>
<sequence length="212" mass="23625">MLEIYQTVKEYGETELEISKSRFLIYTNRAETVEEAIEFIGRIKKKHWDATHNCSAYVIGEKDEHQKADDDGEPSGTAGKPILEVIKKMGIKDTVIVVTRYFGGIKLGAGGLIRAYGKGATLGLKAAGIVERRLHTRMAIEIDYTFYGAVENELRSLGYRIDETRFTDKVTVVALEINGLEGNLEKKVNDWTSGQASIAQEGVLYVDTPLDF</sequence>
<dbReference type="AlphaFoldDB" id="A0A6I3SJA1"/>
<feature type="domain" description="UPF0029" evidence="3">
    <location>
        <begin position="140"/>
        <end position="195"/>
    </location>
</feature>
<dbReference type="EMBL" id="WNKU01000007">
    <property type="protein sequence ID" value="MTV48991.1"/>
    <property type="molecule type" value="Genomic_DNA"/>
</dbReference>
<evidence type="ECO:0000313" key="4">
    <source>
        <dbReference type="EMBL" id="MTV48991.1"/>
    </source>
</evidence>
<comment type="similarity">
    <text evidence="1">Belongs to the IMPACT family.</text>
</comment>
<dbReference type="NCBIfam" id="TIGR00257">
    <property type="entry name" value="IMPACT_YIGZ"/>
    <property type="match status" value="1"/>
</dbReference>
<dbReference type="InterPro" id="IPR001498">
    <property type="entry name" value="Impact_N"/>
</dbReference>
<keyword evidence="5" id="KW-1185">Reference proteome</keyword>
<dbReference type="InterPro" id="IPR023582">
    <property type="entry name" value="Impact"/>
</dbReference>
<dbReference type="RefSeq" id="WP_155476083.1">
    <property type="nucleotide sequence ID" value="NZ_WNKU01000007.1"/>
</dbReference>
<gene>
    <name evidence="4" type="ORF">GJ688_08360</name>
</gene>
<comment type="caution">
    <text evidence="4">The sequence shown here is derived from an EMBL/GenBank/DDBJ whole genome shotgun (WGS) entry which is preliminary data.</text>
</comment>
<dbReference type="OrthoDB" id="9813771at2"/>
<dbReference type="Gene3D" id="3.30.230.30">
    <property type="entry name" value="Impact, N-terminal domain"/>
    <property type="match status" value="1"/>
</dbReference>
<dbReference type="InterPro" id="IPR015796">
    <property type="entry name" value="Impact_YigZ-like"/>
</dbReference>
<name>A0A6I3SJA1_HELMO</name>
<reference evidence="4 5" key="1">
    <citation type="submission" date="2019-11" db="EMBL/GenBank/DDBJ databases">
        <title>Whole-genome sequence of a the green, strictly anaerobic photosynthetic bacterium Heliobacillus mobilis DSM 6151.</title>
        <authorList>
            <person name="Kyndt J.A."/>
            <person name="Meyer T.E."/>
        </authorList>
    </citation>
    <scope>NUCLEOTIDE SEQUENCE [LARGE SCALE GENOMIC DNA]</scope>
    <source>
        <strain evidence="4 5">DSM 6151</strain>
    </source>
</reference>
<dbReference type="GO" id="GO:0006446">
    <property type="term" value="P:regulation of translational initiation"/>
    <property type="evidence" value="ECO:0007669"/>
    <property type="project" value="TreeGrafter"/>
</dbReference>
<evidence type="ECO:0000259" key="3">
    <source>
        <dbReference type="Pfam" id="PF09186"/>
    </source>
</evidence>
<dbReference type="Proteomes" id="UP000430670">
    <property type="component" value="Unassembled WGS sequence"/>
</dbReference>
<dbReference type="PANTHER" id="PTHR16301:SF20">
    <property type="entry name" value="IMPACT FAMILY MEMBER YIGZ"/>
    <property type="match status" value="1"/>
</dbReference>
<dbReference type="SUPFAM" id="SSF54211">
    <property type="entry name" value="Ribosomal protein S5 domain 2-like"/>
    <property type="match status" value="1"/>
</dbReference>
<evidence type="ECO:0000256" key="1">
    <source>
        <dbReference type="ARBA" id="ARBA00007665"/>
    </source>
</evidence>
<dbReference type="GO" id="GO:0005737">
    <property type="term" value="C:cytoplasm"/>
    <property type="evidence" value="ECO:0007669"/>
    <property type="project" value="TreeGrafter"/>
</dbReference>
<accession>A0A6I3SJA1</accession>
<protein>
    <submittedName>
        <fullName evidence="4">YigZ family protein</fullName>
    </submittedName>
</protein>
<dbReference type="PROSITE" id="PS00910">
    <property type="entry name" value="UPF0029"/>
    <property type="match status" value="1"/>
</dbReference>
<dbReference type="InterPro" id="IPR015269">
    <property type="entry name" value="UPF0029_Impact_C"/>
</dbReference>
<dbReference type="InterPro" id="IPR036956">
    <property type="entry name" value="Impact_N_sf"/>
</dbReference>
<organism evidence="4 5">
    <name type="scientific">Heliobacterium mobile</name>
    <name type="common">Heliobacillus mobilis</name>
    <dbReference type="NCBI Taxonomy" id="28064"/>
    <lineage>
        <taxon>Bacteria</taxon>
        <taxon>Bacillati</taxon>
        <taxon>Bacillota</taxon>
        <taxon>Clostridia</taxon>
        <taxon>Eubacteriales</taxon>
        <taxon>Heliobacteriaceae</taxon>
        <taxon>Heliobacterium</taxon>
    </lineage>
</organism>
<dbReference type="Pfam" id="PF09186">
    <property type="entry name" value="DUF1949"/>
    <property type="match status" value="1"/>
</dbReference>
<dbReference type="InterPro" id="IPR020569">
    <property type="entry name" value="UPF0029_Impact_CS"/>
</dbReference>